<accession>A0A3P8ITD5</accession>
<dbReference type="AlphaFoldDB" id="A0A183GW63"/>
<reference evidence="3 4" key="1">
    <citation type="submission" date="2018-11" db="EMBL/GenBank/DDBJ databases">
        <authorList>
            <consortium name="Pathogen Informatics"/>
        </authorList>
    </citation>
    <scope>NUCLEOTIDE SEQUENCE [LARGE SCALE GENOMIC DNA]</scope>
</reference>
<protein>
    <submittedName>
        <fullName evidence="3 5">Uncharacterized protein</fullName>
    </submittedName>
</protein>
<gene>
    <name evidence="3" type="ORF">HPBE_LOCUS26932</name>
</gene>
<keyword evidence="4" id="KW-1185">Reference proteome</keyword>
<proteinExistence type="predicted"/>
<evidence type="ECO:0000256" key="2">
    <source>
        <dbReference type="SAM" id="MobiDB-lite"/>
    </source>
</evidence>
<keyword evidence="1" id="KW-0175">Coiled coil</keyword>
<feature type="coiled-coil region" evidence="1">
    <location>
        <begin position="134"/>
        <end position="161"/>
    </location>
</feature>
<reference evidence="5" key="2">
    <citation type="submission" date="2019-09" db="UniProtKB">
        <authorList>
            <consortium name="WormBaseParasite"/>
        </authorList>
    </citation>
    <scope>IDENTIFICATION</scope>
</reference>
<feature type="compositionally biased region" description="Basic and acidic residues" evidence="2">
    <location>
        <begin position="195"/>
        <end position="207"/>
    </location>
</feature>
<evidence type="ECO:0000256" key="1">
    <source>
        <dbReference type="SAM" id="Coils"/>
    </source>
</evidence>
<name>A0A183GW63_HELPZ</name>
<evidence type="ECO:0000313" key="5">
    <source>
        <dbReference type="WBParaSite" id="HPBE_0002693301-mRNA-1"/>
    </source>
</evidence>
<evidence type="ECO:0000313" key="3">
    <source>
        <dbReference type="EMBL" id="VDP60079.1"/>
    </source>
</evidence>
<accession>A0A183GW63</accession>
<organism evidence="4 5">
    <name type="scientific">Heligmosomoides polygyrus</name>
    <name type="common">Parasitic roundworm</name>
    <dbReference type="NCBI Taxonomy" id="6339"/>
    <lineage>
        <taxon>Eukaryota</taxon>
        <taxon>Metazoa</taxon>
        <taxon>Ecdysozoa</taxon>
        <taxon>Nematoda</taxon>
        <taxon>Chromadorea</taxon>
        <taxon>Rhabditida</taxon>
        <taxon>Rhabditina</taxon>
        <taxon>Rhabditomorpha</taxon>
        <taxon>Strongyloidea</taxon>
        <taxon>Heligmosomidae</taxon>
        <taxon>Heligmosomoides</taxon>
    </lineage>
</organism>
<feature type="region of interest" description="Disordered" evidence="2">
    <location>
        <begin position="195"/>
        <end position="214"/>
    </location>
</feature>
<evidence type="ECO:0000313" key="4">
    <source>
        <dbReference type="Proteomes" id="UP000050761"/>
    </source>
</evidence>
<feature type="region of interest" description="Disordered" evidence="2">
    <location>
        <begin position="1"/>
        <end position="24"/>
    </location>
</feature>
<sequence length="262" mass="29864">MAEPSTSVGNEEVENELNGDHVTDMSLYEVPDAEMDWRTGPMQEVELLKVCDRVSNDPKRVCFEEVAAKATRDALEVVKVLKERCLSVQKERENFEKVAVTLGCGSYEDFVRKLEELVECSLLVGEIKEGTKWHHNDIAQLEAKQREVDELRRRAEQLNTGHRHPMVDEHDVPEWARETAELERLDHGRIRAIFEKEDAESPREKGESSCGSDNMSSYLKYIALPEVRAFSGKEEDYTWETFLEAFALKYPGKAGPAESAQS</sequence>
<dbReference type="Proteomes" id="UP000050761">
    <property type="component" value="Unassembled WGS sequence"/>
</dbReference>
<dbReference type="EMBL" id="UZAH01041335">
    <property type="protein sequence ID" value="VDP60079.1"/>
    <property type="molecule type" value="Genomic_DNA"/>
</dbReference>
<dbReference type="WBParaSite" id="HPBE_0002693301-mRNA-1">
    <property type="protein sequence ID" value="HPBE_0002693301-mRNA-1"/>
    <property type="gene ID" value="HPBE_0002693301"/>
</dbReference>